<name>A0A090VJS0_9FLAO</name>
<evidence type="ECO:0000313" key="1">
    <source>
        <dbReference type="EMBL" id="GAL63589.1"/>
    </source>
</evidence>
<dbReference type="PROSITE" id="PS51257">
    <property type="entry name" value="PROKAR_LIPOPROTEIN"/>
    <property type="match status" value="1"/>
</dbReference>
<sequence>MKKIGIITLLFSSLFIASCEENEFAPFTPQDELSDASWILSLSKNADDPYNVNIDTFMSFFDLSIGEVSHEWIIEDGNNYLNEGYKSTDSLPLFINTNVGVSITEKKAHVFFRNKGLNTVTLLNKFENPVNLNFSEDYLNSDNIEANLYEENGLYVVDTKFIFDVYGKLKPAFKVLQDGVEILSITEEDMPSIDDMSTWPEIEVEAAAGLTFVDLTTDDRPNSRQWLFADGVPSQTNQEEAFIKFFRLGIYTGSFRSMRVAPLPTDSETKLVPLKIKVIQSSLPFVFDGLLTEDESEKISFRVTGEVDPFSGEEDKFTVHVTNAATGFDQVIPVQNAHVKSDNGTFIELNLSQPIYNSDVITVSYSGGGGIISTDERALAAFDAKPVVMHIGNNILKSGGWATYAQGGGSLNRAFLTPNGLYWVGANGTVDDPDWSWSNERAFDGDSSLKFSVDGLSKPFQIFSYGLGNIDNIPAGTYAVSYMVYLEPENNLDMFRTFGDIVPEFAQVWNFPVDSGGDTIKGEWVKVQNIITVPAITTKLKITLNINPADNPNAGSTRQTMFLDDFSLKEVEVRP</sequence>
<dbReference type="Proteomes" id="UP000029644">
    <property type="component" value="Unassembled WGS sequence"/>
</dbReference>
<dbReference type="Gene3D" id="2.60.120.260">
    <property type="entry name" value="Galactose-binding domain-like"/>
    <property type="match status" value="1"/>
</dbReference>
<gene>
    <name evidence="1" type="ORF">JCM19300_1938</name>
</gene>
<dbReference type="AlphaFoldDB" id="A0A090VJS0"/>
<proteinExistence type="predicted"/>
<accession>A0A090VJS0</accession>
<dbReference type="EMBL" id="BBNQ01000012">
    <property type="protein sequence ID" value="GAL63589.1"/>
    <property type="molecule type" value="Genomic_DNA"/>
</dbReference>
<reference evidence="1 2" key="1">
    <citation type="journal article" date="2014" name="Genome Announc.">
        <title>Draft Genome Sequences of Marine Flavobacterium Algibacter lectus Strains SS8 and NR4.</title>
        <authorList>
            <person name="Takatani N."/>
            <person name="Nakanishi M."/>
            <person name="Meirelles P."/>
            <person name="Mino S."/>
            <person name="Suda W."/>
            <person name="Oshima K."/>
            <person name="Hattori M."/>
            <person name="Ohkuma M."/>
            <person name="Hosokawa M."/>
            <person name="Miyashita K."/>
            <person name="Thompson F.L."/>
            <person name="Niwa A."/>
            <person name="Sawabe T."/>
            <person name="Sawabe T."/>
        </authorList>
    </citation>
    <scope>NUCLEOTIDE SEQUENCE [LARGE SCALE GENOMIC DNA]</scope>
    <source>
        <strain evidence="1 2">JCM 19300</strain>
    </source>
</reference>
<dbReference type="RefSeq" id="WP_042505351.1">
    <property type="nucleotide sequence ID" value="NZ_BBNQ01000012.1"/>
</dbReference>
<comment type="caution">
    <text evidence="1">The sequence shown here is derived from an EMBL/GenBank/DDBJ whole genome shotgun (WGS) entry which is preliminary data.</text>
</comment>
<evidence type="ECO:0000313" key="2">
    <source>
        <dbReference type="Proteomes" id="UP000029644"/>
    </source>
</evidence>
<evidence type="ECO:0008006" key="3">
    <source>
        <dbReference type="Google" id="ProtNLM"/>
    </source>
</evidence>
<dbReference type="OrthoDB" id="1410018at2"/>
<organism evidence="1 2">
    <name type="scientific">Algibacter lectus</name>
    <dbReference type="NCBI Taxonomy" id="221126"/>
    <lineage>
        <taxon>Bacteria</taxon>
        <taxon>Pseudomonadati</taxon>
        <taxon>Bacteroidota</taxon>
        <taxon>Flavobacteriia</taxon>
        <taxon>Flavobacteriales</taxon>
        <taxon>Flavobacteriaceae</taxon>
        <taxon>Algibacter</taxon>
    </lineage>
</organism>
<protein>
    <recommendedName>
        <fullName evidence="3">PKD domain-containing protein</fullName>
    </recommendedName>
</protein>